<feature type="compositionally biased region" description="Basic and acidic residues" evidence="1">
    <location>
        <begin position="46"/>
        <end position="55"/>
    </location>
</feature>
<organism evidence="2 3">
    <name type="scientific">Saxophila tyrrhenica</name>
    <dbReference type="NCBI Taxonomy" id="1690608"/>
    <lineage>
        <taxon>Eukaryota</taxon>
        <taxon>Fungi</taxon>
        <taxon>Dikarya</taxon>
        <taxon>Ascomycota</taxon>
        <taxon>Pezizomycotina</taxon>
        <taxon>Dothideomycetes</taxon>
        <taxon>Dothideomycetidae</taxon>
        <taxon>Mycosphaerellales</taxon>
        <taxon>Extremaceae</taxon>
        <taxon>Saxophila</taxon>
    </lineage>
</organism>
<feature type="compositionally biased region" description="Low complexity" evidence="1">
    <location>
        <begin position="65"/>
        <end position="82"/>
    </location>
</feature>
<dbReference type="InterPro" id="IPR021858">
    <property type="entry name" value="Fun_TF"/>
</dbReference>
<protein>
    <submittedName>
        <fullName evidence="2">Uncharacterized protein</fullName>
    </submittedName>
</protein>
<dbReference type="InterPro" id="IPR053175">
    <property type="entry name" value="DHMBA_Reg_Transcription_Factor"/>
</dbReference>
<evidence type="ECO:0000313" key="2">
    <source>
        <dbReference type="EMBL" id="KAK5167724.1"/>
    </source>
</evidence>
<dbReference type="Pfam" id="PF11951">
    <property type="entry name" value="Fungal_trans_2"/>
    <property type="match status" value="1"/>
</dbReference>
<feature type="region of interest" description="Disordered" evidence="1">
    <location>
        <begin position="31"/>
        <end position="98"/>
    </location>
</feature>
<dbReference type="Proteomes" id="UP001337655">
    <property type="component" value="Unassembled WGS sequence"/>
</dbReference>
<gene>
    <name evidence="2" type="ORF">LTR77_007423</name>
</gene>
<dbReference type="AlphaFoldDB" id="A0AAV9P805"/>
<proteinExistence type="predicted"/>
<dbReference type="CDD" id="cd12148">
    <property type="entry name" value="fungal_TF_MHR"/>
    <property type="match status" value="1"/>
</dbReference>
<reference evidence="2 3" key="1">
    <citation type="submission" date="2023-08" db="EMBL/GenBank/DDBJ databases">
        <title>Black Yeasts Isolated from many extreme environments.</title>
        <authorList>
            <person name="Coleine C."/>
            <person name="Stajich J.E."/>
            <person name="Selbmann L."/>
        </authorList>
    </citation>
    <scope>NUCLEOTIDE SEQUENCE [LARGE SCALE GENOMIC DNA]</scope>
    <source>
        <strain evidence="2 3">CCFEE 5935</strain>
    </source>
</reference>
<accession>A0AAV9P805</accession>
<sequence length="565" mass="62990">MESRGVRVQKAALQRVLDEVLLDQTSFHDSATQRGLSNGTSTTPTIRDRSSNERIRGHHRSRKANVVVPNPGSRSSRRPNNSLAAFNDDGGGEQAPGPVGLLDDAGQLAVNVFLHACVTDAHWTFMTDLLGRQDAGGPAVMHAMKACGMTVLIGSRPPSSVQTTAEQVDYTHAVRSLQPLLENSVHVRDDSTLLAVFLLGLYEPISTDRTTNASKPSQYKAHIRGATELLRLRGPDTFTSTAAAALFLDWRPQILFVCLWDCDPVPEFLLDWPKWLETDKIDPNVRRVEELYGVLARILNLRAEIAAPQPSMNKETLMREMITLTNALDRWEASARTSGSWRYHAVPKAETQCSIEYVWSIKTYAYTQPYTVSGWNMYRMIRILLHLMFRAIYIEKSAESAGQQNLEVFTAARKLMVDDICASFAAVIGEGVELTPHPRSKFVRAYQAVWSLFFAGISLLVALQDGSSGAERCYQEIQLSWIMSKLRLLWRVHGIKWAAGPLVALTQSDRVPVEYQQFLDNMIKLPRRAAEPHRKSTPPTRQGGPDSSSSRLSSSQITTALISCW</sequence>
<name>A0AAV9P805_9PEZI</name>
<evidence type="ECO:0000256" key="1">
    <source>
        <dbReference type="SAM" id="MobiDB-lite"/>
    </source>
</evidence>
<comment type="caution">
    <text evidence="2">The sequence shown here is derived from an EMBL/GenBank/DDBJ whole genome shotgun (WGS) entry which is preliminary data.</text>
</comment>
<dbReference type="PANTHER" id="PTHR38791">
    <property type="entry name" value="ZN(II)2CYS6 TRANSCRIPTION FACTOR (EUROFUNG)-RELATED-RELATED"/>
    <property type="match status" value="1"/>
</dbReference>
<dbReference type="EMBL" id="JAVRRT010000011">
    <property type="protein sequence ID" value="KAK5167724.1"/>
    <property type="molecule type" value="Genomic_DNA"/>
</dbReference>
<dbReference type="RefSeq" id="XP_064657430.1">
    <property type="nucleotide sequence ID" value="XM_064804660.1"/>
</dbReference>
<keyword evidence="3" id="KW-1185">Reference proteome</keyword>
<evidence type="ECO:0000313" key="3">
    <source>
        <dbReference type="Proteomes" id="UP001337655"/>
    </source>
</evidence>
<dbReference type="GeneID" id="89928759"/>
<feature type="compositionally biased region" description="Polar residues" evidence="1">
    <location>
        <begin position="31"/>
        <end position="45"/>
    </location>
</feature>
<feature type="region of interest" description="Disordered" evidence="1">
    <location>
        <begin position="529"/>
        <end position="558"/>
    </location>
</feature>